<dbReference type="RefSeq" id="WP_127362667.1">
    <property type="nucleotide sequence ID" value="NZ_CP025330.1"/>
</dbReference>
<organism evidence="1 2">
    <name type="scientific">Brevibacterium aurantiacum</name>
    <dbReference type="NCBI Taxonomy" id="273384"/>
    <lineage>
        <taxon>Bacteria</taxon>
        <taxon>Bacillati</taxon>
        <taxon>Actinomycetota</taxon>
        <taxon>Actinomycetes</taxon>
        <taxon>Micrococcales</taxon>
        <taxon>Brevibacteriaceae</taxon>
        <taxon>Brevibacterium</taxon>
    </lineage>
</organism>
<evidence type="ECO:0000313" key="1">
    <source>
        <dbReference type="EMBL" id="AZT92080.1"/>
    </source>
</evidence>
<name>A0A3Q9NPF3_BREAU</name>
<sequence>MSKELVSKFSPEEAREFIEEVKGDYGALRTKIATMWKGRIWLALGYESWQECIDTEFANEPIRPPKKLEQETIDELRSLGMSTREIATATDIPKSTVARRFESSTVPYGTVDDDERVVGLDGKSRSATQPSSPSADGAEDVVDAEVVADEGCPNPLVSDLGIEPIDVSLDDRDGLLSAAQIVQLVNDLHAGTRKPLPQVKRRSRLVEDVFALGLAKSNHFEDEQVTELGRDVADAVVVLSDLLTAMNGSDSTIRALLKDEDTVGSMRKAVKNLTMITGDRK</sequence>
<gene>
    <name evidence="1" type="ORF">CXR23_02075</name>
</gene>
<protein>
    <submittedName>
        <fullName evidence="1">Uncharacterized protein</fullName>
    </submittedName>
</protein>
<reference evidence="1 2" key="2">
    <citation type="submission" date="2019-01" db="EMBL/GenBank/DDBJ databases">
        <title>Comparative genomic analysis of Brevibacterium aurantiacum sheds light on its evolution and its adaptation to smear-ripened cheeses.</title>
        <authorList>
            <person name="Moineau S."/>
        </authorList>
    </citation>
    <scope>NUCLEOTIDE SEQUENCE [LARGE SCALE GENOMIC DNA]</scope>
    <source>
        <strain evidence="1 2">SMQ-1417</strain>
    </source>
</reference>
<dbReference type="Proteomes" id="UP000283000">
    <property type="component" value="Chromosome"/>
</dbReference>
<accession>A0A3Q9NPF3</accession>
<dbReference type="AlphaFoldDB" id="A0A3Q9NPF3"/>
<evidence type="ECO:0000313" key="2">
    <source>
        <dbReference type="Proteomes" id="UP000283000"/>
    </source>
</evidence>
<proteinExistence type="predicted"/>
<dbReference type="EMBL" id="CP025330">
    <property type="protein sequence ID" value="AZT92080.1"/>
    <property type="molecule type" value="Genomic_DNA"/>
</dbReference>
<reference evidence="1 2" key="1">
    <citation type="submission" date="2017-12" db="EMBL/GenBank/DDBJ databases">
        <authorList>
            <person name="Levesque S."/>
        </authorList>
    </citation>
    <scope>NUCLEOTIDE SEQUENCE [LARGE SCALE GENOMIC DNA]</scope>
    <source>
        <strain evidence="1 2">SMQ-1417</strain>
    </source>
</reference>